<reference evidence="4" key="1">
    <citation type="journal article" date="2019" name="Int. J. Syst. Evol. Microbiol.">
        <title>The Global Catalogue of Microorganisms (GCM) 10K type strain sequencing project: providing services to taxonomists for standard genome sequencing and annotation.</title>
        <authorList>
            <consortium name="The Broad Institute Genomics Platform"/>
            <consortium name="The Broad Institute Genome Sequencing Center for Infectious Disease"/>
            <person name="Wu L."/>
            <person name="Ma J."/>
        </authorList>
    </citation>
    <scope>NUCLEOTIDE SEQUENCE [LARGE SCALE GENOMIC DNA]</scope>
    <source>
        <strain evidence="4">CCM 9110</strain>
    </source>
</reference>
<dbReference type="EMBL" id="JBHTOA010000014">
    <property type="protein sequence ID" value="MFD1397966.1"/>
    <property type="molecule type" value="Genomic_DNA"/>
</dbReference>
<feature type="transmembrane region" description="Helical" evidence="1">
    <location>
        <begin position="264"/>
        <end position="285"/>
    </location>
</feature>
<name>A0ABW4BDF5_9LACO</name>
<dbReference type="Gene3D" id="3.90.550.10">
    <property type="entry name" value="Spore Coat Polysaccharide Biosynthesis Protein SpsA, Chain A"/>
    <property type="match status" value="1"/>
</dbReference>
<dbReference type="PANTHER" id="PTHR48090:SF8">
    <property type="entry name" value="GLYCOSYLTRANSFERASE CSBB-RELATED"/>
    <property type="match status" value="1"/>
</dbReference>
<keyword evidence="1" id="KW-0472">Membrane</keyword>
<protein>
    <submittedName>
        <fullName evidence="3">Glycosyltransferase family 2 protein</fullName>
        <ecNumber evidence="3">2.4.-.-</ecNumber>
    </submittedName>
</protein>
<organism evidence="3 4">
    <name type="scientific">Lacticaseibacillus suilingensis</name>
    <dbReference type="NCBI Taxonomy" id="2799577"/>
    <lineage>
        <taxon>Bacteria</taxon>
        <taxon>Bacillati</taxon>
        <taxon>Bacillota</taxon>
        <taxon>Bacilli</taxon>
        <taxon>Lactobacillales</taxon>
        <taxon>Lactobacillaceae</taxon>
        <taxon>Lacticaseibacillus</taxon>
    </lineage>
</organism>
<dbReference type="InterPro" id="IPR050256">
    <property type="entry name" value="Glycosyltransferase_2"/>
</dbReference>
<feature type="domain" description="Glycosyltransferase 2-like" evidence="2">
    <location>
        <begin position="7"/>
        <end position="167"/>
    </location>
</feature>
<dbReference type="InterPro" id="IPR029044">
    <property type="entry name" value="Nucleotide-diphossugar_trans"/>
</dbReference>
<accession>A0ABW4BDF5</accession>
<gene>
    <name evidence="3" type="ORF">ACFQ41_01430</name>
</gene>
<dbReference type="InterPro" id="IPR001173">
    <property type="entry name" value="Glyco_trans_2-like"/>
</dbReference>
<proteinExistence type="predicted"/>
<feature type="transmembrane region" description="Helical" evidence="1">
    <location>
        <begin position="231"/>
        <end position="252"/>
    </location>
</feature>
<keyword evidence="1" id="KW-0812">Transmembrane</keyword>
<evidence type="ECO:0000313" key="4">
    <source>
        <dbReference type="Proteomes" id="UP001597199"/>
    </source>
</evidence>
<evidence type="ECO:0000259" key="2">
    <source>
        <dbReference type="Pfam" id="PF00535"/>
    </source>
</evidence>
<keyword evidence="4" id="KW-1185">Reference proteome</keyword>
<comment type="caution">
    <text evidence="3">The sequence shown here is derived from an EMBL/GenBank/DDBJ whole genome shotgun (WGS) entry which is preliminary data.</text>
</comment>
<dbReference type="GO" id="GO:0016757">
    <property type="term" value="F:glycosyltransferase activity"/>
    <property type="evidence" value="ECO:0007669"/>
    <property type="project" value="UniProtKB-KW"/>
</dbReference>
<sequence>MTDILLAIPCFNEEANVESVYARIKADIDFAGLGIDPEILFIDDGSKDQTVQVVKQLAAAHADVSYICLSRNYGKETAMVAAFDYFHHDAMIMMDGDLQHPPVLVNDMVKLWQAGFEDVYAKRNQRAEESWFKIKTSKWFYELLGVLSRTPVTPDAGDFRLLDRKVVLALRQLRETQRYTKGLYNVVGFKKAAIDFDAAPRLHGKTKWSFRSLINLAMEGITSYTTTPLRLSTFLGFLVSGFAFVYMVYVLIKTMIIGPDQSGFPTIVVLILFLGGCILISNGILGEYLARVFMEVKNRPLYFVEEKKTHEADQQKK</sequence>
<dbReference type="RefSeq" id="WP_204119637.1">
    <property type="nucleotide sequence ID" value="NZ_BOLV01000020.1"/>
</dbReference>
<dbReference type="PANTHER" id="PTHR48090">
    <property type="entry name" value="UNDECAPRENYL-PHOSPHATE 4-DEOXY-4-FORMAMIDO-L-ARABINOSE TRANSFERASE-RELATED"/>
    <property type="match status" value="1"/>
</dbReference>
<dbReference type="EC" id="2.4.-.-" evidence="3"/>
<keyword evidence="3" id="KW-0328">Glycosyltransferase</keyword>
<evidence type="ECO:0000256" key="1">
    <source>
        <dbReference type="SAM" id="Phobius"/>
    </source>
</evidence>
<keyword evidence="3" id="KW-0808">Transferase</keyword>
<dbReference type="SUPFAM" id="SSF53448">
    <property type="entry name" value="Nucleotide-diphospho-sugar transferases"/>
    <property type="match status" value="1"/>
</dbReference>
<dbReference type="Pfam" id="PF00535">
    <property type="entry name" value="Glycos_transf_2"/>
    <property type="match status" value="1"/>
</dbReference>
<dbReference type="CDD" id="cd04187">
    <property type="entry name" value="DPM1_like_bac"/>
    <property type="match status" value="1"/>
</dbReference>
<evidence type="ECO:0000313" key="3">
    <source>
        <dbReference type="EMBL" id="MFD1397966.1"/>
    </source>
</evidence>
<dbReference type="Proteomes" id="UP001597199">
    <property type="component" value="Unassembled WGS sequence"/>
</dbReference>
<keyword evidence="1" id="KW-1133">Transmembrane helix</keyword>